<reference evidence="2" key="1">
    <citation type="submission" date="2016-11" db="UniProtKB">
        <authorList>
            <consortium name="WormBaseParasite"/>
        </authorList>
    </citation>
    <scope>IDENTIFICATION</scope>
    <source>
        <strain evidence="2">KR3021</strain>
    </source>
</reference>
<proteinExistence type="predicted"/>
<evidence type="ECO:0000313" key="1">
    <source>
        <dbReference type="Proteomes" id="UP000095286"/>
    </source>
</evidence>
<sequence>MIAHILGRRGRKIFFEPSIILAKKKSYKEHKNPHSPVCTDLQLPDAIWGKVFDELEPFDLIRMRKVSKQFERIVETKLSNTLYLDVMKCDLNDVIIEDTDNDGEFYKHKKCQLLIAITQRSVCLIVDERWTNKDVQCLWGCLQFFAKYAHTVCLDVQIFELISVGLSSLKLSRWYTFESYVGSIGLPESDNCHLKITSANCGRTFSSCAMISGNSNGCHDFHRMNPDGVEVPLFPKIKELTIKSSPYDMAHLSRIVDYHIHPCNFFNLEKIELIRITVGQCKSKLPTKAKKVHQHLRVFRGWLDSLSLAEKYVEQRHE</sequence>
<evidence type="ECO:0000313" key="2">
    <source>
        <dbReference type="WBParaSite" id="RSKR_0000067200.1"/>
    </source>
</evidence>
<protein>
    <submittedName>
        <fullName evidence="2">F-box domain-containing protein</fullName>
    </submittedName>
</protein>
<organism evidence="1 2">
    <name type="scientific">Rhabditophanes sp. KR3021</name>
    <dbReference type="NCBI Taxonomy" id="114890"/>
    <lineage>
        <taxon>Eukaryota</taxon>
        <taxon>Metazoa</taxon>
        <taxon>Ecdysozoa</taxon>
        <taxon>Nematoda</taxon>
        <taxon>Chromadorea</taxon>
        <taxon>Rhabditida</taxon>
        <taxon>Tylenchina</taxon>
        <taxon>Panagrolaimomorpha</taxon>
        <taxon>Strongyloidoidea</taxon>
        <taxon>Alloionematidae</taxon>
        <taxon>Rhabditophanes</taxon>
    </lineage>
</organism>
<dbReference type="Proteomes" id="UP000095286">
    <property type="component" value="Unplaced"/>
</dbReference>
<name>A0AC35THY6_9BILA</name>
<dbReference type="WBParaSite" id="RSKR_0000067200.1">
    <property type="protein sequence ID" value="RSKR_0000067200.1"/>
    <property type="gene ID" value="RSKR_0000067200"/>
</dbReference>
<accession>A0AC35THY6</accession>